<feature type="transmembrane region" description="Helical" evidence="1">
    <location>
        <begin position="80"/>
        <end position="101"/>
    </location>
</feature>
<dbReference type="AlphaFoldDB" id="A0A9P6TAE3"/>
<sequence>MRRDGNVIEQVRVTPVPVGEGESRMRWDLPLYFLVQIGTSPHLSLLIVSALLPQTSLTVFDQSNTSKLYLLSRTRRGSTLDYLCSTMIIIHTITFGIIYPFGSSSAYKGAFGNFAYNEGRSLPMNQIEPTYFVNSMGYELNEASQAFGTCRVTIRSRMKVDCSVSKQVLLEGTPD</sequence>
<keyword evidence="1" id="KW-0812">Transmembrane</keyword>
<keyword evidence="3" id="KW-1185">Reference proteome</keyword>
<reference evidence="2" key="1">
    <citation type="submission" date="2013-11" db="EMBL/GenBank/DDBJ databases">
        <title>Genome sequence of the fusiform rust pathogen reveals effectors for host alternation and coevolution with pine.</title>
        <authorList>
            <consortium name="DOE Joint Genome Institute"/>
            <person name="Smith K."/>
            <person name="Pendleton A."/>
            <person name="Kubisiak T."/>
            <person name="Anderson C."/>
            <person name="Salamov A."/>
            <person name="Aerts A."/>
            <person name="Riley R."/>
            <person name="Clum A."/>
            <person name="Lindquist E."/>
            <person name="Ence D."/>
            <person name="Campbell M."/>
            <person name="Kronenberg Z."/>
            <person name="Feau N."/>
            <person name="Dhillon B."/>
            <person name="Hamelin R."/>
            <person name="Burleigh J."/>
            <person name="Smith J."/>
            <person name="Yandell M."/>
            <person name="Nelson C."/>
            <person name="Grigoriev I."/>
            <person name="Davis J."/>
        </authorList>
    </citation>
    <scope>NUCLEOTIDE SEQUENCE</scope>
    <source>
        <strain evidence="2">G11</strain>
    </source>
</reference>
<dbReference type="Proteomes" id="UP000886653">
    <property type="component" value="Unassembled WGS sequence"/>
</dbReference>
<evidence type="ECO:0000256" key="1">
    <source>
        <dbReference type="SAM" id="Phobius"/>
    </source>
</evidence>
<comment type="caution">
    <text evidence="2">The sequence shown here is derived from an EMBL/GenBank/DDBJ whole genome shotgun (WGS) entry which is preliminary data.</text>
</comment>
<evidence type="ECO:0000313" key="3">
    <source>
        <dbReference type="Proteomes" id="UP000886653"/>
    </source>
</evidence>
<protein>
    <submittedName>
        <fullName evidence="2">Uncharacterized protein</fullName>
    </submittedName>
</protein>
<name>A0A9P6TAE3_9BASI</name>
<gene>
    <name evidence="2" type="ORF">CROQUDRAFT_94927</name>
</gene>
<evidence type="ECO:0000313" key="2">
    <source>
        <dbReference type="EMBL" id="KAG0144549.1"/>
    </source>
</evidence>
<accession>A0A9P6TAE3</accession>
<keyword evidence="1" id="KW-0472">Membrane</keyword>
<dbReference type="EMBL" id="MU167293">
    <property type="protein sequence ID" value="KAG0144549.1"/>
    <property type="molecule type" value="Genomic_DNA"/>
</dbReference>
<keyword evidence="1" id="KW-1133">Transmembrane helix</keyword>
<proteinExistence type="predicted"/>
<organism evidence="2 3">
    <name type="scientific">Cronartium quercuum f. sp. fusiforme G11</name>
    <dbReference type="NCBI Taxonomy" id="708437"/>
    <lineage>
        <taxon>Eukaryota</taxon>
        <taxon>Fungi</taxon>
        <taxon>Dikarya</taxon>
        <taxon>Basidiomycota</taxon>
        <taxon>Pucciniomycotina</taxon>
        <taxon>Pucciniomycetes</taxon>
        <taxon>Pucciniales</taxon>
        <taxon>Coleosporiaceae</taxon>
        <taxon>Cronartium</taxon>
    </lineage>
</organism>